<proteinExistence type="predicted"/>
<dbReference type="KEGG" id="mmd:GYY_01545"/>
<dbReference type="Proteomes" id="UP000008889">
    <property type="component" value="Chromosome"/>
</dbReference>
<name>G0H2B6_METMI</name>
<reference evidence="1 2" key="1">
    <citation type="journal article" date="2011" name="J. Bacteriol.">
        <title>Complete Genome Sequence of a Nonculturable Methanococcus maripaludis Strain Extracted in a Metagenomic Survey of Petroleum Reservoir Fluids.</title>
        <authorList>
            <person name="Wang X."/>
            <person name="Greenfield P."/>
            <person name="Li D."/>
            <person name="Hendry P."/>
            <person name="Volk H."/>
            <person name="Sutherland T.D."/>
        </authorList>
    </citation>
    <scope>NUCLEOTIDE SEQUENCE [LARGE SCALE GENOMIC DNA]</scope>
    <source>
        <strain evidence="1 2">X1</strain>
    </source>
</reference>
<organism evidence="2">
    <name type="scientific">Methanococcus maripaludis X1</name>
    <dbReference type="NCBI Taxonomy" id="1053692"/>
    <lineage>
        <taxon>Archaea</taxon>
        <taxon>Methanobacteriati</taxon>
        <taxon>Methanobacteriota</taxon>
        <taxon>Methanomada group</taxon>
        <taxon>Methanococci</taxon>
        <taxon>Methanococcales</taxon>
        <taxon>Methanococcaceae</taxon>
        <taxon>Methanococcus</taxon>
    </lineage>
</organism>
<evidence type="ECO:0000313" key="2">
    <source>
        <dbReference type="Proteomes" id="UP000008889"/>
    </source>
</evidence>
<sequence>MISNAKIDILLLQSDEMILIYNQIINLQKPEVPLFWCTK</sequence>
<dbReference type="AlphaFoldDB" id="G0H2B6"/>
<evidence type="ECO:0000313" key="1">
    <source>
        <dbReference type="EMBL" id="AEK19196.1"/>
    </source>
</evidence>
<dbReference type="HOGENOM" id="CLU_3302723_0_0_2"/>
<dbReference type="EMBL" id="CP002913">
    <property type="protein sequence ID" value="AEK19196.1"/>
    <property type="molecule type" value="Genomic_DNA"/>
</dbReference>
<protein>
    <submittedName>
        <fullName evidence="1">Uncharacterized protein</fullName>
    </submittedName>
</protein>
<gene>
    <name evidence="1" type="ORF">GYY_01545</name>
</gene>
<accession>G0H2B6</accession>